<evidence type="ECO:0000256" key="2">
    <source>
        <dbReference type="SAM" id="MobiDB-lite"/>
    </source>
</evidence>
<feature type="region of interest" description="Disordered" evidence="2">
    <location>
        <begin position="159"/>
        <end position="181"/>
    </location>
</feature>
<feature type="compositionally biased region" description="Basic and acidic residues" evidence="2">
    <location>
        <begin position="621"/>
        <end position="630"/>
    </location>
</feature>
<evidence type="ECO:0000313" key="3">
    <source>
        <dbReference type="EMBL" id="KAF4721231.1"/>
    </source>
</evidence>
<feature type="compositionally biased region" description="Polar residues" evidence="2">
    <location>
        <begin position="591"/>
        <end position="607"/>
    </location>
</feature>
<evidence type="ECO:0000313" key="4">
    <source>
        <dbReference type="Proteomes" id="UP000574390"/>
    </source>
</evidence>
<feature type="region of interest" description="Disordered" evidence="2">
    <location>
        <begin position="107"/>
        <end position="131"/>
    </location>
</feature>
<dbReference type="Proteomes" id="UP000574390">
    <property type="component" value="Unassembled WGS sequence"/>
</dbReference>
<reference evidence="3 4" key="1">
    <citation type="submission" date="2020-04" db="EMBL/GenBank/DDBJ databases">
        <title>Perkinsus olseni comparative genomics.</title>
        <authorList>
            <person name="Bogema D.R."/>
        </authorList>
    </citation>
    <scope>NUCLEOTIDE SEQUENCE [LARGE SCALE GENOMIC DNA]</scope>
    <source>
        <strain evidence="3">ATCC PRA-205</strain>
    </source>
</reference>
<comment type="caution">
    <text evidence="3">The sequence shown here is derived from an EMBL/GenBank/DDBJ whole genome shotgun (WGS) entry which is preliminary data.</text>
</comment>
<dbReference type="AlphaFoldDB" id="A0A7J6RLJ5"/>
<evidence type="ECO:0000256" key="1">
    <source>
        <dbReference type="SAM" id="Coils"/>
    </source>
</evidence>
<organism evidence="3 4">
    <name type="scientific">Perkinsus olseni</name>
    <name type="common">Perkinsus atlanticus</name>
    <dbReference type="NCBI Taxonomy" id="32597"/>
    <lineage>
        <taxon>Eukaryota</taxon>
        <taxon>Sar</taxon>
        <taxon>Alveolata</taxon>
        <taxon>Perkinsozoa</taxon>
        <taxon>Perkinsea</taxon>
        <taxon>Perkinsida</taxon>
        <taxon>Perkinsidae</taxon>
        <taxon>Perkinsus</taxon>
    </lineage>
</organism>
<accession>A0A7J6RLJ5</accession>
<feature type="region of interest" description="Disordered" evidence="2">
    <location>
        <begin position="582"/>
        <end position="643"/>
    </location>
</feature>
<dbReference type="EMBL" id="JABANM010021445">
    <property type="protein sequence ID" value="KAF4721231.1"/>
    <property type="molecule type" value="Genomic_DNA"/>
</dbReference>
<sequence length="643" mass="71734">MSRDQIHVSAEYTALEGKIEHVERVCRIELEQHTRKCRAELTERIDDVVSYIARNLSSDSRHSSARLKDITTDMAAVKADLKKSAGLKEAVENLTEKMQAMQSDIDSMARRGGGGSSRSRSGGQGKMPTLESVEGHKDLKIVIDECLNLTKRVKALERGRYGGTGGGGHSSRASHHAVPDEPESEVRALGEEVRQCLAATVDLRRYIDSAITRVDNRLTAFERSALRPTTPVGMDTPSTLPATIPEVTDLQSAFQSLSEQVAEVKSVREDMSHRLVVVERAVDDAGTASRQVDSTLRSLGEGLERNQEQLVILRENLAEIRRVVSESVAADSPQLVSRVTALCEDRVSALADSLLQRPEVSDRFHRIEAKVSRDIASRYEPLTRSLDMLKEVVRQRDDRQAEFDRQLREHKANLNTATRALGEFKEEMATLRSARSREGDEFKADITDLRLSLGALERKCEMKIEQKLEEVQRKGRELDKIMAASQKWVEEGVQANKASMDAMLRLKADELQQREEKLLADCREASGRVEVSTNELVQKSRAEILAEVHLEIMEVERRISTCAAGKTEEIGRVEERLGKLEGEMKKRRTSGHSSSGRVVTITTSTPSLGDDPSSSEDSYDEMQRDIKYDHICTGSASSQDGWQ</sequence>
<feature type="compositionally biased region" description="Polar residues" evidence="2">
    <location>
        <begin position="634"/>
        <end position="643"/>
    </location>
</feature>
<protein>
    <submittedName>
        <fullName evidence="3">Uncharacterized protein</fullName>
    </submittedName>
</protein>
<feature type="coiled-coil region" evidence="1">
    <location>
        <begin position="407"/>
        <end position="434"/>
    </location>
</feature>
<keyword evidence="1" id="KW-0175">Coiled coil</keyword>
<proteinExistence type="predicted"/>
<name>A0A7J6RLJ5_PEROL</name>
<gene>
    <name evidence="3" type="ORF">FOZ62_025705</name>
</gene>